<evidence type="ECO:0000313" key="3">
    <source>
        <dbReference type="EMBL" id="QGG94739.1"/>
    </source>
</evidence>
<dbReference type="RefSeq" id="WP_153758845.1">
    <property type="nucleotide sequence ID" value="NZ_CP045851.1"/>
</dbReference>
<dbReference type="Proteomes" id="UP000334019">
    <property type="component" value="Chromosome"/>
</dbReference>
<feature type="transmembrane region" description="Helical" evidence="2">
    <location>
        <begin position="34"/>
        <end position="54"/>
    </location>
</feature>
<organism evidence="3 4">
    <name type="scientific">Actinomarinicola tropica</name>
    <dbReference type="NCBI Taxonomy" id="2789776"/>
    <lineage>
        <taxon>Bacteria</taxon>
        <taxon>Bacillati</taxon>
        <taxon>Actinomycetota</taxon>
        <taxon>Acidimicrobiia</taxon>
        <taxon>Acidimicrobiales</taxon>
        <taxon>Iamiaceae</taxon>
        <taxon>Actinomarinicola</taxon>
    </lineage>
</organism>
<reference evidence="3 4" key="1">
    <citation type="submission" date="2019-11" db="EMBL/GenBank/DDBJ databases">
        <authorList>
            <person name="He Y."/>
        </authorList>
    </citation>
    <scope>NUCLEOTIDE SEQUENCE [LARGE SCALE GENOMIC DNA]</scope>
    <source>
        <strain evidence="3 4">SCSIO 58843</strain>
    </source>
</reference>
<dbReference type="SUPFAM" id="SSF101898">
    <property type="entry name" value="NHL repeat"/>
    <property type="match status" value="1"/>
</dbReference>
<keyword evidence="4" id="KW-1185">Reference proteome</keyword>
<evidence type="ECO:0000313" key="4">
    <source>
        <dbReference type="Proteomes" id="UP000334019"/>
    </source>
</evidence>
<dbReference type="AlphaFoldDB" id="A0A5Q2RCX5"/>
<keyword evidence="2" id="KW-0812">Transmembrane</keyword>
<gene>
    <name evidence="3" type="ORF">GH723_06230</name>
</gene>
<evidence type="ECO:0000256" key="2">
    <source>
        <dbReference type="SAM" id="Phobius"/>
    </source>
</evidence>
<keyword evidence="2" id="KW-0472">Membrane</keyword>
<keyword evidence="2" id="KW-1133">Transmembrane helix</keyword>
<evidence type="ECO:0008006" key="5">
    <source>
        <dbReference type="Google" id="ProtNLM"/>
    </source>
</evidence>
<accession>A0A5Q2RCX5</accession>
<proteinExistence type="predicted"/>
<feature type="region of interest" description="Disordered" evidence="1">
    <location>
        <begin position="1"/>
        <end position="29"/>
    </location>
</feature>
<protein>
    <recommendedName>
        <fullName evidence="5">PQQ-binding-like beta-propeller repeat protein</fullName>
    </recommendedName>
</protein>
<dbReference type="SUPFAM" id="SSF50969">
    <property type="entry name" value="YVTN repeat-like/Quinoprotein amine dehydrogenase"/>
    <property type="match status" value="1"/>
</dbReference>
<name>A0A5Q2RCX5_9ACTN</name>
<dbReference type="EMBL" id="CP045851">
    <property type="protein sequence ID" value="QGG94739.1"/>
    <property type="molecule type" value="Genomic_DNA"/>
</dbReference>
<dbReference type="KEGG" id="atq:GH723_06230"/>
<dbReference type="InterPro" id="IPR011044">
    <property type="entry name" value="Quino_amine_DH_bsu"/>
</dbReference>
<feature type="compositionally biased region" description="Low complexity" evidence="1">
    <location>
        <begin position="1"/>
        <end position="18"/>
    </location>
</feature>
<sequence>MATTPPTDSTGSTDTAGPATPPTDEGRPSWRAPAVLAGLVALVIVVVIAAMLVVDGDDGDSEVALVGLVDGELVRYDDSGQVDEAIAVDVDEELLLTLRPVGRHFVGIDGDDVIAIDSRTGEVTRYDGLEGDDAGTVHAARGSSDVAVVGRVEGHPSLVLVDLARGERIAVQAEGDDALFLPTDVIVSPDGTIASVVDWGAGRGDTDPTTLVDLVSGDQTHLPGYTAGLTDDRAVQRVVPATGDDDEPDVALQFHEHDGDLVAEHPVDAAARGAVLPDGTVLLFGEDGVQRLAEGDDEPSPLDAPDLGEIRFAAPMLDGSRVLVMVEDGVVLLDAEADELARATVAGGLAPARVDPDQRCAAFGFPGQDAVVIDLEAGDVLSDGSGVVAGYAIAEDRCAVVAEDGRITTTGGDTDGKVALPEGGGVLAVAPDGRAVVVRTPDGIDLVTVDGATERLSTEQGWFAYM</sequence>
<evidence type="ECO:0000256" key="1">
    <source>
        <dbReference type="SAM" id="MobiDB-lite"/>
    </source>
</evidence>